<evidence type="ECO:0000256" key="3">
    <source>
        <dbReference type="ARBA" id="ARBA00023163"/>
    </source>
</evidence>
<keyword evidence="6" id="KW-1185">Reference proteome</keyword>
<dbReference type="InterPro" id="IPR050807">
    <property type="entry name" value="TransReg_Diox_bact_type"/>
</dbReference>
<evidence type="ECO:0000256" key="2">
    <source>
        <dbReference type="ARBA" id="ARBA00023125"/>
    </source>
</evidence>
<protein>
    <recommendedName>
        <fullName evidence="4">HTH cro/C1-type domain-containing protein</fullName>
    </recommendedName>
</protein>
<keyword evidence="2" id="KW-0238">DNA-binding</keyword>
<dbReference type="PATRIC" id="fig|445709.3.peg.3159"/>
<feature type="domain" description="HTH cro/C1-type" evidence="4">
    <location>
        <begin position="13"/>
        <end position="67"/>
    </location>
</feature>
<dbReference type="RefSeq" id="WP_047215217.1">
    <property type="nucleotide sequence ID" value="NZ_CP011568.3"/>
</dbReference>
<dbReference type="EMBL" id="CP011568">
    <property type="protein sequence ID" value="AKJ69320.1"/>
    <property type="molecule type" value="Genomic_DNA"/>
</dbReference>
<dbReference type="GO" id="GO:0005829">
    <property type="term" value="C:cytosol"/>
    <property type="evidence" value="ECO:0007669"/>
    <property type="project" value="TreeGrafter"/>
</dbReference>
<dbReference type="SMART" id="SM00530">
    <property type="entry name" value="HTH_XRE"/>
    <property type="match status" value="1"/>
</dbReference>
<dbReference type="KEGG" id="ptx:ABW99_14930"/>
<evidence type="ECO:0000313" key="5">
    <source>
        <dbReference type="EMBL" id="AKJ69320.1"/>
    </source>
</evidence>
<dbReference type="InterPro" id="IPR010982">
    <property type="entry name" value="Lambda_DNA-bd_dom_sf"/>
</dbReference>
<evidence type="ECO:0000256" key="1">
    <source>
        <dbReference type="ARBA" id="ARBA00023015"/>
    </source>
</evidence>
<dbReference type="GO" id="GO:0003700">
    <property type="term" value="F:DNA-binding transcription factor activity"/>
    <property type="evidence" value="ECO:0007669"/>
    <property type="project" value="TreeGrafter"/>
</dbReference>
<dbReference type="CDD" id="cd00093">
    <property type="entry name" value="HTH_XRE"/>
    <property type="match status" value="1"/>
</dbReference>
<reference evidence="6" key="1">
    <citation type="submission" date="2015-06" db="EMBL/GenBank/DDBJ databases">
        <authorList>
            <person name="Lim Y.L."/>
            <person name="Ee R."/>
            <person name="Yong D."/>
            <person name="How K.Y."/>
            <person name="Yin W.F."/>
            <person name="Chan K.G."/>
        </authorList>
    </citation>
    <scope>NUCLEOTIDE SEQUENCE [LARGE SCALE GENOMIC DNA]</scope>
    <source>
        <strain evidence="6">DSM 25325</strain>
    </source>
</reference>
<dbReference type="AlphaFoldDB" id="A0A0G3EQQ8"/>
<accession>A0A0G3EQQ8</accession>
<sequence>MDQDPLKLFGQRLAMFRKARGWSQEKLALESGLARSYVGGIERGLRNVALVNICVLADTLNVAPAELLNFEHNSSLRVEQVLTPYGNPNEPMVAIARAVGKMNSEDQALVASLVKVLATRFRSKR</sequence>
<dbReference type="PROSITE" id="PS50943">
    <property type="entry name" value="HTH_CROC1"/>
    <property type="match status" value="1"/>
</dbReference>
<keyword evidence="1" id="KW-0805">Transcription regulation</keyword>
<organism evidence="5 6">
    <name type="scientific">Pandoraea thiooxydans</name>
    <dbReference type="NCBI Taxonomy" id="445709"/>
    <lineage>
        <taxon>Bacteria</taxon>
        <taxon>Pseudomonadati</taxon>
        <taxon>Pseudomonadota</taxon>
        <taxon>Betaproteobacteria</taxon>
        <taxon>Burkholderiales</taxon>
        <taxon>Burkholderiaceae</taxon>
        <taxon>Pandoraea</taxon>
    </lineage>
</organism>
<dbReference type="Pfam" id="PF01381">
    <property type="entry name" value="HTH_3"/>
    <property type="match status" value="1"/>
</dbReference>
<proteinExistence type="predicted"/>
<dbReference type="Gene3D" id="1.10.260.40">
    <property type="entry name" value="lambda repressor-like DNA-binding domains"/>
    <property type="match status" value="1"/>
</dbReference>
<dbReference type="InterPro" id="IPR001387">
    <property type="entry name" value="Cro/C1-type_HTH"/>
</dbReference>
<dbReference type="GO" id="GO:0003677">
    <property type="term" value="F:DNA binding"/>
    <property type="evidence" value="ECO:0007669"/>
    <property type="project" value="UniProtKB-KW"/>
</dbReference>
<dbReference type="PANTHER" id="PTHR46797:SF23">
    <property type="entry name" value="HTH-TYPE TRANSCRIPTIONAL REGULATOR SUTR"/>
    <property type="match status" value="1"/>
</dbReference>
<name>A0A0G3EQQ8_9BURK</name>
<dbReference type="PANTHER" id="PTHR46797">
    <property type="entry name" value="HTH-TYPE TRANSCRIPTIONAL REGULATOR"/>
    <property type="match status" value="1"/>
</dbReference>
<evidence type="ECO:0000313" key="6">
    <source>
        <dbReference type="Proteomes" id="UP000036700"/>
    </source>
</evidence>
<dbReference type="Proteomes" id="UP000036700">
    <property type="component" value="Chromosome"/>
</dbReference>
<keyword evidence="3" id="KW-0804">Transcription</keyword>
<evidence type="ECO:0000259" key="4">
    <source>
        <dbReference type="PROSITE" id="PS50943"/>
    </source>
</evidence>
<gene>
    <name evidence="5" type="ORF">ABW99_14930</name>
</gene>
<dbReference type="OrthoDB" id="1097442at2"/>
<dbReference type="SUPFAM" id="SSF47413">
    <property type="entry name" value="lambda repressor-like DNA-binding domains"/>
    <property type="match status" value="1"/>
</dbReference>